<feature type="compositionally biased region" description="Low complexity" evidence="1">
    <location>
        <begin position="257"/>
        <end position="277"/>
    </location>
</feature>
<feature type="compositionally biased region" description="Polar residues" evidence="1">
    <location>
        <begin position="234"/>
        <end position="256"/>
    </location>
</feature>
<accession>A0A5N6PYC9</accession>
<name>A0A5N6PYC9_9ASTR</name>
<sequence length="319" mass="35636">MGDYDDNNGRNNPNGGVVVRDGGSISYQCPMFTASNYTSWANKRESIMDTQGIWDAIKPPDNTEVDVKIRKKTRAFIFQTLPEYILLRVAKHKDAKEVWDALKIRNLGANRVQKPRIQTLNREFEFISMKESESQWDVSRHLKKGLNLLVKVNPVLINSCSQEQKGKNRLEGVEAQTHQITSVVTVEAGTTIEDEEGDFLQTAFAKMIREIKQEDEDWVDFSIEKETHEIVFDSAQTSPNQSKGNSVESNSSFPNQSEANSVADSSSSFNNSEYNISPLDDSNQSFLGPNSPLNSVNYGSLGGSPVSSSHYDDIPPKGF</sequence>
<dbReference type="AlphaFoldDB" id="A0A5N6PYC9"/>
<evidence type="ECO:0000313" key="2">
    <source>
        <dbReference type="EMBL" id="KAD7477103.1"/>
    </source>
</evidence>
<gene>
    <name evidence="2" type="ORF">E3N88_00239</name>
</gene>
<proteinExistence type="predicted"/>
<evidence type="ECO:0008006" key="4">
    <source>
        <dbReference type="Google" id="ProtNLM"/>
    </source>
</evidence>
<dbReference type="OrthoDB" id="7920740at2759"/>
<feature type="compositionally biased region" description="Basic and acidic residues" evidence="1">
    <location>
        <begin position="310"/>
        <end position="319"/>
    </location>
</feature>
<keyword evidence="3" id="KW-1185">Reference proteome</keyword>
<evidence type="ECO:0000313" key="3">
    <source>
        <dbReference type="Proteomes" id="UP000326396"/>
    </source>
</evidence>
<organism evidence="2 3">
    <name type="scientific">Mikania micrantha</name>
    <name type="common">bitter vine</name>
    <dbReference type="NCBI Taxonomy" id="192012"/>
    <lineage>
        <taxon>Eukaryota</taxon>
        <taxon>Viridiplantae</taxon>
        <taxon>Streptophyta</taxon>
        <taxon>Embryophyta</taxon>
        <taxon>Tracheophyta</taxon>
        <taxon>Spermatophyta</taxon>
        <taxon>Magnoliopsida</taxon>
        <taxon>eudicotyledons</taxon>
        <taxon>Gunneridae</taxon>
        <taxon>Pentapetalae</taxon>
        <taxon>asterids</taxon>
        <taxon>campanulids</taxon>
        <taxon>Asterales</taxon>
        <taxon>Asteraceae</taxon>
        <taxon>Asteroideae</taxon>
        <taxon>Heliantheae alliance</taxon>
        <taxon>Eupatorieae</taxon>
        <taxon>Mikania</taxon>
    </lineage>
</organism>
<comment type="caution">
    <text evidence="2">The sequence shown here is derived from an EMBL/GenBank/DDBJ whole genome shotgun (WGS) entry which is preliminary data.</text>
</comment>
<dbReference type="EMBL" id="SZYD01000001">
    <property type="protein sequence ID" value="KAD7477103.1"/>
    <property type="molecule type" value="Genomic_DNA"/>
</dbReference>
<feature type="compositionally biased region" description="Polar residues" evidence="1">
    <location>
        <begin position="280"/>
        <end position="298"/>
    </location>
</feature>
<evidence type="ECO:0000256" key="1">
    <source>
        <dbReference type="SAM" id="MobiDB-lite"/>
    </source>
</evidence>
<dbReference type="PANTHER" id="PTHR35317">
    <property type="entry name" value="OS04G0629600 PROTEIN"/>
    <property type="match status" value="1"/>
</dbReference>
<protein>
    <recommendedName>
        <fullName evidence="4">DUF4219 domain-containing protein</fullName>
    </recommendedName>
</protein>
<reference evidence="2 3" key="1">
    <citation type="submission" date="2019-05" db="EMBL/GenBank/DDBJ databases">
        <title>Mikania micrantha, genome provides insights into the molecular mechanism of rapid growth.</title>
        <authorList>
            <person name="Liu B."/>
        </authorList>
    </citation>
    <scope>NUCLEOTIDE SEQUENCE [LARGE SCALE GENOMIC DNA]</scope>
    <source>
        <strain evidence="2">NLD-2019</strain>
        <tissue evidence="2">Leaf</tissue>
    </source>
</reference>
<dbReference type="Proteomes" id="UP000326396">
    <property type="component" value="Linkage Group LG1"/>
</dbReference>
<feature type="region of interest" description="Disordered" evidence="1">
    <location>
        <begin position="231"/>
        <end position="319"/>
    </location>
</feature>
<dbReference type="PANTHER" id="PTHR35317:SF38">
    <property type="entry name" value="RNA-DIRECTED DNA POLYMERASE"/>
    <property type="match status" value="1"/>
</dbReference>